<dbReference type="Pfam" id="PF00593">
    <property type="entry name" value="TonB_dep_Rec_b-barrel"/>
    <property type="match status" value="1"/>
</dbReference>
<keyword evidence="16" id="KW-1185">Reference proteome</keyword>
<evidence type="ECO:0000256" key="2">
    <source>
        <dbReference type="ARBA" id="ARBA00009810"/>
    </source>
</evidence>
<evidence type="ECO:0000256" key="1">
    <source>
        <dbReference type="ARBA" id="ARBA00004571"/>
    </source>
</evidence>
<dbReference type="PANTHER" id="PTHR30069:SF29">
    <property type="entry name" value="HEMOGLOBIN AND HEMOGLOBIN-HAPTOGLOBIN-BINDING PROTEIN 1-RELATED"/>
    <property type="match status" value="1"/>
</dbReference>
<dbReference type="InterPro" id="IPR000531">
    <property type="entry name" value="Beta-barrel_TonB"/>
</dbReference>
<dbReference type="InterPro" id="IPR037066">
    <property type="entry name" value="Plug_dom_sf"/>
</dbReference>
<keyword evidence="9 15" id="KW-0675">Receptor</keyword>
<protein>
    <submittedName>
        <fullName evidence="15">TonB-dependent hemoglobin/transferrin/lactoferrin receptor family protein</fullName>
    </submittedName>
</protein>
<dbReference type="Proteomes" id="UP000005324">
    <property type="component" value="Unassembled WGS sequence"/>
</dbReference>
<sequence>AEPAPAASAVTLPPLAVTATRAPRPVDDVPATITVTDELELERRNVTSPRDLLRYEPGVNFGNQPSRNGGTNFVIRGIGGNRVRVQVDGIRLPDFPESNAGSGNYTRDFVDLDTVRRVEILRGPASALYGSDALGGVVSYFLKDPSDYLEPGRNSFFSGRFGYNGADQSLSQTVTGAARAGNVEALLTYTHREGHEIRPNGNVLPNPQDYTANTVLGRLVYRLNDAERLRLTGELYQRDTDTNLRSELSSAILTSLGEDRATRGRIALDYVREAPFLFADRVEARLGWTRLDRTEYTNQLRSGNTLRNSIFGFEQEVWSSDVQFGSNVQAFGLNHVLTYGVSLDRTESSRPRDRWQTNLTTGISTSTVAGETFPNKNFPDTTTWQAGAYLQDEITLGAVTLTPALRLDYYGLRANSDAEYLRASLGGAAPQLEDMDKFALSPKFGAVWRLDPVYSVYGQYAHGFRAPPYDSATLGFRNTVSRYEILPSTDLKPETSDGVEIGFRGRFANGSFFQLSGFYNRYENFIDTRQIGISSAGLLQFQYRNLSRVKIYGAEARGEWQFAEGWALRGSASYARGEDDDTGRPIDSVDPLRFVGGLAWQHESGFGAEAMVTHALRHNRVSQDSYFRAPRYTVLDLAMHYDFRNDISINAGLFNVTNEKYFNSQDVIGVAANSTTRDLYAQPGRYAAVNLVVRF</sequence>
<dbReference type="GO" id="GO:0009279">
    <property type="term" value="C:cell outer membrane"/>
    <property type="evidence" value="ECO:0007669"/>
    <property type="project" value="UniProtKB-SubCell"/>
</dbReference>
<dbReference type="PROSITE" id="PS52016">
    <property type="entry name" value="TONB_DEPENDENT_REC_3"/>
    <property type="match status" value="1"/>
</dbReference>
<comment type="caution">
    <text evidence="15">The sequence shown here is derived from an EMBL/GenBank/DDBJ whole genome shotgun (WGS) entry which is preliminary data.</text>
</comment>
<dbReference type="InterPro" id="IPR036942">
    <property type="entry name" value="Beta-barrel_TonB_sf"/>
</dbReference>
<gene>
    <name evidence="15" type="ORF">HMPREF0731_1218</name>
</gene>
<evidence type="ECO:0000256" key="3">
    <source>
        <dbReference type="ARBA" id="ARBA00022448"/>
    </source>
</evidence>
<evidence type="ECO:0000256" key="12">
    <source>
        <dbReference type="RuleBase" id="RU003357"/>
    </source>
</evidence>
<dbReference type="SUPFAM" id="SSF56935">
    <property type="entry name" value="Porins"/>
    <property type="match status" value="1"/>
</dbReference>
<evidence type="ECO:0000256" key="10">
    <source>
        <dbReference type="ARBA" id="ARBA00023237"/>
    </source>
</evidence>
<keyword evidence="8 11" id="KW-0472">Membrane</keyword>
<dbReference type="InterPro" id="IPR039426">
    <property type="entry name" value="TonB-dep_rcpt-like"/>
</dbReference>
<evidence type="ECO:0000256" key="8">
    <source>
        <dbReference type="ARBA" id="ARBA00023136"/>
    </source>
</evidence>
<keyword evidence="5 11" id="KW-0812">Transmembrane</keyword>
<keyword evidence="10 11" id="KW-0998">Cell outer membrane</keyword>
<dbReference type="GO" id="GO:0044718">
    <property type="term" value="P:siderophore transmembrane transport"/>
    <property type="evidence" value="ECO:0007669"/>
    <property type="project" value="TreeGrafter"/>
</dbReference>
<evidence type="ECO:0000313" key="16">
    <source>
        <dbReference type="Proteomes" id="UP000005324"/>
    </source>
</evidence>
<evidence type="ECO:0000256" key="7">
    <source>
        <dbReference type="ARBA" id="ARBA00023077"/>
    </source>
</evidence>
<evidence type="ECO:0000259" key="14">
    <source>
        <dbReference type="Pfam" id="PF07715"/>
    </source>
</evidence>
<dbReference type="InterPro" id="IPR011276">
    <property type="entry name" value="TonB_haem/Hb_rcpt"/>
</dbReference>
<comment type="similarity">
    <text evidence="2 11 12">Belongs to the TonB-dependent receptor family.</text>
</comment>
<accession>D5RJF8</accession>
<evidence type="ECO:0000256" key="9">
    <source>
        <dbReference type="ARBA" id="ARBA00023170"/>
    </source>
</evidence>
<reference evidence="15 16" key="1">
    <citation type="submission" date="2010-04" db="EMBL/GenBank/DDBJ databases">
        <authorList>
            <person name="Qin X."/>
            <person name="Bachman B."/>
            <person name="Battles P."/>
            <person name="Bell A."/>
            <person name="Bess C."/>
            <person name="Bickham C."/>
            <person name="Chaboub L."/>
            <person name="Chen D."/>
            <person name="Coyle M."/>
            <person name="Deiros D.R."/>
            <person name="Dinh H."/>
            <person name="Forbes L."/>
            <person name="Fowler G."/>
            <person name="Francisco L."/>
            <person name="Fu Q."/>
            <person name="Gubbala S."/>
            <person name="Hale W."/>
            <person name="Han Y."/>
            <person name="Hemphill L."/>
            <person name="Highlander S.K."/>
            <person name="Hirani K."/>
            <person name="Hogues M."/>
            <person name="Jackson L."/>
            <person name="Jakkamsetti A."/>
            <person name="Javaid M."/>
            <person name="Jiang H."/>
            <person name="Korchina V."/>
            <person name="Kovar C."/>
            <person name="Lara F."/>
            <person name="Lee S."/>
            <person name="Mata R."/>
            <person name="Mathew T."/>
            <person name="Moen C."/>
            <person name="Morales K."/>
            <person name="Munidasa M."/>
            <person name="Nazareth L."/>
            <person name="Ngo R."/>
            <person name="Nguyen L."/>
            <person name="Okwuonu G."/>
            <person name="Ongeri F."/>
            <person name="Patil S."/>
            <person name="Petrosino J."/>
            <person name="Pham C."/>
            <person name="Pham P."/>
            <person name="Pu L.-L."/>
            <person name="Puazo M."/>
            <person name="Raj R."/>
            <person name="Reid J."/>
            <person name="Rouhana J."/>
            <person name="Saada N."/>
            <person name="Shang Y."/>
            <person name="Simmons D."/>
            <person name="Thornton R."/>
            <person name="Warren J."/>
            <person name="Weissenberger G."/>
            <person name="Zhang J."/>
            <person name="Zhang L."/>
            <person name="Zhou C."/>
            <person name="Zhu D."/>
            <person name="Muzny D."/>
            <person name="Worley K."/>
            <person name="Gibbs R."/>
        </authorList>
    </citation>
    <scope>NUCLEOTIDE SEQUENCE [LARGE SCALE GENOMIC DNA]</scope>
    <source>
        <strain evidence="15 16">ATCC 49957</strain>
    </source>
</reference>
<evidence type="ECO:0000313" key="15">
    <source>
        <dbReference type="EMBL" id="EFH12562.1"/>
    </source>
</evidence>
<name>D5RJF8_9PROT</name>
<dbReference type="NCBIfam" id="TIGR01786">
    <property type="entry name" value="TonB-hemlactrns"/>
    <property type="match status" value="1"/>
</dbReference>
<feature type="domain" description="TonB-dependent receptor-like beta-barrel" evidence="13">
    <location>
        <begin position="223"/>
        <end position="656"/>
    </location>
</feature>
<dbReference type="NCBIfam" id="TIGR01785">
    <property type="entry name" value="TonB-hemin"/>
    <property type="match status" value="1"/>
</dbReference>
<dbReference type="InterPro" id="IPR012910">
    <property type="entry name" value="Plug_dom"/>
</dbReference>
<dbReference type="PANTHER" id="PTHR30069">
    <property type="entry name" value="TONB-DEPENDENT OUTER MEMBRANE RECEPTOR"/>
    <property type="match status" value="1"/>
</dbReference>
<proteinExistence type="inferred from homology"/>
<dbReference type="CDD" id="cd01347">
    <property type="entry name" value="ligand_gated_channel"/>
    <property type="match status" value="1"/>
</dbReference>
<dbReference type="Gene3D" id="2.40.170.20">
    <property type="entry name" value="TonB-dependent receptor, beta-barrel domain"/>
    <property type="match status" value="1"/>
</dbReference>
<dbReference type="RefSeq" id="WP_007005067.1">
    <property type="nucleotide sequence ID" value="NZ_GG770781.1"/>
</dbReference>
<feature type="domain" description="TonB-dependent receptor plug" evidence="14">
    <location>
        <begin position="26"/>
        <end position="137"/>
    </location>
</feature>
<keyword evidence="4 11" id="KW-1134">Transmembrane beta strand</keyword>
<keyword evidence="6" id="KW-0732">Signal</keyword>
<evidence type="ECO:0000259" key="13">
    <source>
        <dbReference type="Pfam" id="PF00593"/>
    </source>
</evidence>
<dbReference type="Pfam" id="PF07715">
    <property type="entry name" value="Plug"/>
    <property type="match status" value="1"/>
</dbReference>
<dbReference type="InterPro" id="IPR010949">
    <property type="entry name" value="TonB_Hb/transfer/lactofer_rcpt"/>
</dbReference>
<evidence type="ECO:0000256" key="5">
    <source>
        <dbReference type="ARBA" id="ARBA00022692"/>
    </source>
</evidence>
<organism evidence="15 16">
    <name type="scientific">Pseudoroseomonas cervicalis ATCC 49957</name>
    <dbReference type="NCBI Taxonomy" id="525371"/>
    <lineage>
        <taxon>Bacteria</taxon>
        <taxon>Pseudomonadati</taxon>
        <taxon>Pseudomonadota</taxon>
        <taxon>Alphaproteobacteria</taxon>
        <taxon>Acetobacterales</taxon>
        <taxon>Roseomonadaceae</taxon>
        <taxon>Roseomonas</taxon>
    </lineage>
</organism>
<dbReference type="GO" id="GO:0015232">
    <property type="term" value="F:heme transmembrane transporter activity"/>
    <property type="evidence" value="ECO:0007669"/>
    <property type="project" value="InterPro"/>
</dbReference>
<evidence type="ECO:0000256" key="4">
    <source>
        <dbReference type="ARBA" id="ARBA00022452"/>
    </source>
</evidence>
<dbReference type="Gene3D" id="2.170.130.10">
    <property type="entry name" value="TonB-dependent receptor, plug domain"/>
    <property type="match status" value="1"/>
</dbReference>
<feature type="non-terminal residue" evidence="15">
    <location>
        <position position="1"/>
    </location>
</feature>
<dbReference type="EMBL" id="ADVL01000203">
    <property type="protein sequence ID" value="EFH12562.1"/>
    <property type="molecule type" value="Genomic_DNA"/>
</dbReference>
<keyword evidence="3 11" id="KW-0813">Transport</keyword>
<dbReference type="AlphaFoldDB" id="D5RJF8"/>
<keyword evidence="7 12" id="KW-0798">TonB box</keyword>
<dbReference type="GO" id="GO:0015344">
    <property type="term" value="F:siderophore uptake transmembrane transporter activity"/>
    <property type="evidence" value="ECO:0007669"/>
    <property type="project" value="TreeGrafter"/>
</dbReference>
<dbReference type="HOGENOM" id="CLU_396166_0_0_5"/>
<evidence type="ECO:0000256" key="6">
    <source>
        <dbReference type="ARBA" id="ARBA00022729"/>
    </source>
</evidence>
<comment type="subcellular location">
    <subcellularLocation>
        <location evidence="1 11">Cell outer membrane</location>
        <topology evidence="1 11">Multi-pass membrane protein</topology>
    </subcellularLocation>
</comment>
<evidence type="ECO:0000256" key="11">
    <source>
        <dbReference type="PROSITE-ProRule" id="PRU01360"/>
    </source>
</evidence>